<comment type="miscellaneous">
    <text evidence="7">The porphobilinogen subunits are added to the dipyrromethane group.</text>
</comment>
<dbReference type="InterPro" id="IPR036803">
    <property type="entry name" value="Porphobilinogen_deaminase_C_sf"/>
</dbReference>
<feature type="domain" description="Porphobilinogen deaminase C-terminal" evidence="9">
    <location>
        <begin position="248"/>
        <end position="327"/>
    </location>
</feature>
<evidence type="ECO:0000259" key="8">
    <source>
        <dbReference type="Pfam" id="PF01379"/>
    </source>
</evidence>
<dbReference type="Pfam" id="PF01379">
    <property type="entry name" value="Porphobil_deam"/>
    <property type="match status" value="1"/>
</dbReference>
<dbReference type="FunFam" id="3.40.190.10:FF:000005">
    <property type="entry name" value="Porphobilinogen deaminase"/>
    <property type="match status" value="1"/>
</dbReference>
<evidence type="ECO:0000259" key="9">
    <source>
        <dbReference type="Pfam" id="PF03900"/>
    </source>
</evidence>
<protein>
    <recommendedName>
        <fullName evidence="7">Porphobilinogen deaminase</fullName>
        <shortName evidence="7">PBG</shortName>
        <ecNumber evidence="7">2.5.1.61</ecNumber>
    </recommendedName>
    <alternativeName>
        <fullName evidence="7">Hydroxymethylbilane synthase</fullName>
        <shortName evidence="7">HMBS</shortName>
    </alternativeName>
    <alternativeName>
        <fullName evidence="7">Pre-uroporphyrinogen synthase</fullName>
    </alternativeName>
</protein>
<dbReference type="PANTHER" id="PTHR11557:SF0">
    <property type="entry name" value="PORPHOBILINOGEN DEAMINASE"/>
    <property type="match status" value="1"/>
</dbReference>
<evidence type="ECO:0000313" key="11">
    <source>
        <dbReference type="Proteomes" id="UP000515934"/>
    </source>
</evidence>
<dbReference type="GO" id="GO:0005737">
    <property type="term" value="C:cytoplasm"/>
    <property type="evidence" value="ECO:0007669"/>
    <property type="project" value="UniProtKB-UniRule"/>
</dbReference>
<dbReference type="InterPro" id="IPR022419">
    <property type="entry name" value="Porphobilin_deaminase_cofac_BS"/>
</dbReference>
<dbReference type="PROSITE" id="PS00533">
    <property type="entry name" value="PORPHOBILINOGEN_DEAM"/>
    <property type="match status" value="1"/>
</dbReference>
<dbReference type="KEGG" id="ldn:H9L06_05005"/>
<dbReference type="PANTHER" id="PTHR11557">
    <property type="entry name" value="PORPHOBILINOGEN DEAMINASE"/>
    <property type="match status" value="1"/>
</dbReference>
<proteinExistence type="inferred from homology"/>
<dbReference type="GO" id="GO:0004418">
    <property type="term" value="F:hydroxymethylbilane synthase activity"/>
    <property type="evidence" value="ECO:0007669"/>
    <property type="project" value="UniProtKB-UniRule"/>
</dbReference>
<dbReference type="InterPro" id="IPR022417">
    <property type="entry name" value="Porphobilin_deaminase_N"/>
</dbReference>
<dbReference type="NCBIfam" id="TIGR00212">
    <property type="entry name" value="hemC"/>
    <property type="match status" value="1"/>
</dbReference>
<evidence type="ECO:0000256" key="4">
    <source>
        <dbReference type="ARBA" id="ARBA00022679"/>
    </source>
</evidence>
<evidence type="ECO:0000256" key="5">
    <source>
        <dbReference type="ARBA" id="ARBA00023244"/>
    </source>
</evidence>
<dbReference type="PIRSF" id="PIRSF001438">
    <property type="entry name" value="4pyrrol_synth_OHMeBilane_synth"/>
    <property type="match status" value="1"/>
</dbReference>
<dbReference type="AlphaFoldDB" id="A0A7G9S735"/>
<name>A0A7G9S735_9MICO</name>
<evidence type="ECO:0000256" key="1">
    <source>
        <dbReference type="ARBA" id="ARBA00002869"/>
    </source>
</evidence>
<keyword evidence="4 7" id="KW-0808">Transferase</keyword>
<dbReference type="SUPFAM" id="SSF53850">
    <property type="entry name" value="Periplasmic binding protein-like II"/>
    <property type="match status" value="1"/>
</dbReference>
<evidence type="ECO:0000313" key="10">
    <source>
        <dbReference type="EMBL" id="QNN63660.1"/>
    </source>
</evidence>
<dbReference type="SUPFAM" id="SSF54782">
    <property type="entry name" value="Porphobilinogen deaminase (hydroxymethylbilane synthase), C-terminal domain"/>
    <property type="match status" value="1"/>
</dbReference>
<dbReference type="Pfam" id="PF03900">
    <property type="entry name" value="Porphobil_deamC"/>
    <property type="match status" value="1"/>
</dbReference>
<dbReference type="PRINTS" id="PR00151">
    <property type="entry name" value="PORPHBDMNASE"/>
</dbReference>
<dbReference type="GO" id="GO:0006782">
    <property type="term" value="P:protoporphyrinogen IX biosynthetic process"/>
    <property type="evidence" value="ECO:0007669"/>
    <property type="project" value="UniProtKB-UniRule"/>
</dbReference>
<evidence type="ECO:0000256" key="3">
    <source>
        <dbReference type="ARBA" id="ARBA00011245"/>
    </source>
</evidence>
<dbReference type="Gene3D" id="3.30.160.40">
    <property type="entry name" value="Porphobilinogen deaminase, C-terminal domain"/>
    <property type="match status" value="1"/>
</dbReference>
<gene>
    <name evidence="7 10" type="primary">hemC</name>
    <name evidence="10" type="ORF">H9L06_05005</name>
</gene>
<sequence length="341" mass="34553">MNTTPHSQPAGRVYRAEGQLAAALGLIRVGTRGSALAVSQTTTVAEAIAQATGCDVALVIIKTHGDVSTAPLSQLGGTGVFVSALREALLGGACDVAVHSLKDLPTGPCEGIALGAVPVRADPRDALCARDGLTLEELPAGANVGTGSPRRVAQLLERRPDLHVHDLRGNVDTRLGRVSNDLDAVVLASAGLDRIGRESAITERFDLAKTPAAPGQGALAIEVRSADLGDPTIAQALAALEDPQARAEALAERVMLGTLEAGCAAPIGATASVDGGSLTLSATVYSLDGTRSLTATASLPWSSAEATTETAGSVPERLGQQVAAELLERGAADLAPLGPRQ</sequence>
<keyword evidence="11" id="KW-1185">Reference proteome</keyword>
<organism evidence="10 11">
    <name type="scientific">Leucobacter denitrificans</name>
    <dbReference type="NCBI Taxonomy" id="683042"/>
    <lineage>
        <taxon>Bacteria</taxon>
        <taxon>Bacillati</taxon>
        <taxon>Actinomycetota</taxon>
        <taxon>Actinomycetes</taxon>
        <taxon>Micrococcales</taxon>
        <taxon>Microbacteriaceae</taxon>
        <taxon>Leucobacter</taxon>
    </lineage>
</organism>
<dbReference type="Proteomes" id="UP000515934">
    <property type="component" value="Chromosome"/>
</dbReference>
<keyword evidence="5 7" id="KW-0627">Porphyrin biosynthesis</keyword>
<dbReference type="HAMAP" id="MF_00260">
    <property type="entry name" value="Porphobil_deam"/>
    <property type="match status" value="1"/>
</dbReference>
<dbReference type="RefSeq" id="WP_187556118.1">
    <property type="nucleotide sequence ID" value="NZ_CP060716.1"/>
</dbReference>
<reference evidence="10 11" key="1">
    <citation type="submission" date="2020-08" db="EMBL/GenBank/DDBJ databases">
        <title>Genome sequence of Leucobacter denitrificans KACC 14055T.</title>
        <authorList>
            <person name="Hyun D.-W."/>
            <person name="Bae J.-W."/>
        </authorList>
    </citation>
    <scope>NUCLEOTIDE SEQUENCE [LARGE SCALE GENOMIC DNA]</scope>
    <source>
        <strain evidence="10 11">KACC 14055</strain>
    </source>
</reference>
<comment type="subunit">
    <text evidence="3 7">Monomer.</text>
</comment>
<feature type="modified residue" description="S-(dipyrrolylmethanemethyl)cysteine" evidence="7">
    <location>
        <position position="263"/>
    </location>
</feature>
<evidence type="ECO:0000256" key="6">
    <source>
        <dbReference type="ARBA" id="ARBA00048169"/>
    </source>
</evidence>
<dbReference type="InterPro" id="IPR022418">
    <property type="entry name" value="Porphobilinogen_deaminase_C"/>
</dbReference>
<dbReference type="InterPro" id="IPR000860">
    <property type="entry name" value="HemC"/>
</dbReference>
<feature type="domain" description="Porphobilinogen deaminase N-terminal" evidence="8">
    <location>
        <begin position="27"/>
        <end position="227"/>
    </location>
</feature>
<comment type="cofactor">
    <cofactor evidence="7">
        <name>dipyrromethane</name>
        <dbReference type="ChEBI" id="CHEBI:60342"/>
    </cofactor>
    <text evidence="7">Binds 1 dipyrromethane group covalently.</text>
</comment>
<evidence type="ECO:0000256" key="2">
    <source>
        <dbReference type="ARBA" id="ARBA00005638"/>
    </source>
</evidence>
<evidence type="ECO:0000256" key="7">
    <source>
        <dbReference type="HAMAP-Rule" id="MF_00260"/>
    </source>
</evidence>
<dbReference type="Gene3D" id="3.40.190.10">
    <property type="entry name" value="Periplasmic binding protein-like II"/>
    <property type="match status" value="2"/>
</dbReference>
<comment type="function">
    <text evidence="1 7">Tetrapolymerization of the monopyrrole PBG into the hydroxymethylbilane pre-uroporphyrinogen in several discrete steps.</text>
</comment>
<accession>A0A7G9S735</accession>
<dbReference type="EMBL" id="CP060716">
    <property type="protein sequence ID" value="QNN63660.1"/>
    <property type="molecule type" value="Genomic_DNA"/>
</dbReference>
<dbReference type="EC" id="2.5.1.61" evidence="7"/>
<comment type="catalytic activity">
    <reaction evidence="6 7">
        <text>4 porphobilinogen + H2O = hydroxymethylbilane + 4 NH4(+)</text>
        <dbReference type="Rhea" id="RHEA:13185"/>
        <dbReference type="ChEBI" id="CHEBI:15377"/>
        <dbReference type="ChEBI" id="CHEBI:28938"/>
        <dbReference type="ChEBI" id="CHEBI:57845"/>
        <dbReference type="ChEBI" id="CHEBI:58126"/>
        <dbReference type="EC" id="2.5.1.61"/>
    </reaction>
</comment>
<comment type="similarity">
    <text evidence="2 7">Belongs to the HMBS family.</text>
</comment>